<proteinExistence type="predicted"/>
<feature type="domain" description="DUF3967" evidence="2">
    <location>
        <begin position="150"/>
        <end position="179"/>
    </location>
</feature>
<dbReference type="Pfam" id="PF13411">
    <property type="entry name" value="MerR_1"/>
    <property type="match status" value="1"/>
</dbReference>
<evidence type="ECO:0000256" key="1">
    <source>
        <dbReference type="SAM" id="Coils"/>
    </source>
</evidence>
<dbReference type="Proteomes" id="UP000031982">
    <property type="component" value="Unassembled WGS sequence"/>
</dbReference>
<feature type="coiled-coil region" evidence="1">
    <location>
        <begin position="105"/>
        <end position="132"/>
    </location>
</feature>
<dbReference type="InterPro" id="IPR000551">
    <property type="entry name" value="MerR-type_HTH_dom"/>
</dbReference>
<accession>A0ABR5AP42</accession>
<name>A0ABR5AP42_BACBA</name>
<dbReference type="Gene3D" id="1.10.1660.10">
    <property type="match status" value="1"/>
</dbReference>
<dbReference type="EMBL" id="JXLP01000034">
    <property type="protein sequence ID" value="KIL72495.1"/>
    <property type="molecule type" value="Genomic_DNA"/>
</dbReference>
<feature type="domain" description="HTH merR-type" evidence="3">
    <location>
        <begin position="21"/>
        <end position="90"/>
    </location>
</feature>
<dbReference type="RefSeq" id="WP_041102151.1">
    <property type="nucleotide sequence ID" value="NZ_BSSZ01000023.1"/>
</dbReference>
<dbReference type="InterPro" id="IPR009061">
    <property type="entry name" value="DNA-bd_dom_put_sf"/>
</dbReference>
<sequence length="192" mass="22757">MDKSDYQSEGRLNNNQAPIEFTIKEIANLLNESPNVIRNWVKELRDYIPLTKNESGYNVFDQKALEKMKSIKMMHRQQNYSIKQIKHYFATGGEAFQPLPEKGPAELLAEELRKMREELQFLRESVQKQEEFNQALVKKLDQQQKYIDDKLETRDHQLMKALNETQEVKRLMQEEKNGQAEKKKGFFARLFS</sequence>
<evidence type="ECO:0000259" key="3">
    <source>
        <dbReference type="Pfam" id="PF13411"/>
    </source>
</evidence>
<comment type="caution">
    <text evidence="4">The sequence shown here is derived from an EMBL/GenBank/DDBJ whole genome shotgun (WGS) entry which is preliminary data.</text>
</comment>
<evidence type="ECO:0000313" key="5">
    <source>
        <dbReference type="Proteomes" id="UP000031982"/>
    </source>
</evidence>
<dbReference type="InterPro" id="IPR025052">
    <property type="entry name" value="DUF3967"/>
</dbReference>
<organism evidence="4 5">
    <name type="scientific">Bacillus badius</name>
    <dbReference type="NCBI Taxonomy" id="1455"/>
    <lineage>
        <taxon>Bacteria</taxon>
        <taxon>Bacillati</taxon>
        <taxon>Bacillota</taxon>
        <taxon>Bacilli</taxon>
        <taxon>Bacillales</taxon>
        <taxon>Bacillaceae</taxon>
        <taxon>Pseudobacillus</taxon>
    </lineage>
</organism>
<keyword evidence="5" id="KW-1185">Reference proteome</keyword>
<evidence type="ECO:0000313" key="4">
    <source>
        <dbReference type="EMBL" id="KIL72495.1"/>
    </source>
</evidence>
<keyword evidence="1" id="KW-0175">Coiled coil</keyword>
<dbReference type="Pfam" id="PF13152">
    <property type="entry name" value="DUF3967"/>
    <property type="match status" value="1"/>
</dbReference>
<evidence type="ECO:0000259" key="2">
    <source>
        <dbReference type="Pfam" id="PF13152"/>
    </source>
</evidence>
<gene>
    <name evidence="4" type="ORF">SD77_3495</name>
</gene>
<dbReference type="SUPFAM" id="SSF46955">
    <property type="entry name" value="Putative DNA-binding domain"/>
    <property type="match status" value="1"/>
</dbReference>
<protein>
    <submittedName>
        <fullName evidence="4">Mercury resistance protein</fullName>
    </submittedName>
</protein>
<reference evidence="4 5" key="1">
    <citation type="submission" date="2015-01" db="EMBL/GenBank/DDBJ databases">
        <title>Genome Assembly of Bacillus badius MTCC 1458.</title>
        <authorList>
            <person name="Verma A."/>
            <person name="Khatri I."/>
            <person name="Mual P."/>
            <person name="Subramanian S."/>
            <person name="Krishnamurthi S."/>
        </authorList>
    </citation>
    <scope>NUCLEOTIDE SEQUENCE [LARGE SCALE GENOMIC DNA]</scope>
    <source>
        <strain evidence="4 5">MTCC 1458</strain>
    </source>
</reference>